<accession>A0ABR5D1C3</accession>
<reference evidence="2 3" key="1">
    <citation type="submission" date="2014-12" db="EMBL/GenBank/DDBJ databases">
        <authorList>
            <person name="Kuzmanovic N."/>
            <person name="Pulawska J."/>
            <person name="Obradovic A."/>
        </authorList>
    </citation>
    <scope>NUCLEOTIDE SEQUENCE [LARGE SCALE GENOMIC DNA]</scope>
    <source>
        <strain evidence="2 3">KFB 330</strain>
    </source>
</reference>
<organism evidence="2 3">
    <name type="scientific">Agrobacterium arsenijevicii</name>
    <dbReference type="NCBI Taxonomy" id="1585697"/>
    <lineage>
        <taxon>Bacteria</taxon>
        <taxon>Pseudomonadati</taxon>
        <taxon>Pseudomonadota</taxon>
        <taxon>Alphaproteobacteria</taxon>
        <taxon>Hyphomicrobiales</taxon>
        <taxon>Rhizobiaceae</taxon>
        <taxon>Rhizobium/Agrobacterium group</taxon>
        <taxon>Agrobacterium</taxon>
    </lineage>
</organism>
<keyword evidence="1" id="KW-1133">Transmembrane helix</keyword>
<dbReference type="Proteomes" id="UP000032564">
    <property type="component" value="Unassembled WGS sequence"/>
</dbReference>
<dbReference type="EMBL" id="JWIT01000026">
    <property type="protein sequence ID" value="KJF70864.1"/>
    <property type="molecule type" value="Genomic_DNA"/>
</dbReference>
<sequence length="62" mass="6810">MLFKVAGLRKMNNGHLALMYLGIAFLATGCATFLGGLVYLFWLIFSEPAIITGESTVRALMR</sequence>
<gene>
    <name evidence="2" type="ORF">RP75_24315</name>
</gene>
<evidence type="ECO:0000256" key="1">
    <source>
        <dbReference type="SAM" id="Phobius"/>
    </source>
</evidence>
<keyword evidence="1" id="KW-0472">Membrane</keyword>
<name>A0ABR5D1C3_9HYPH</name>
<protein>
    <submittedName>
        <fullName evidence="2">Uncharacterized protein</fullName>
    </submittedName>
</protein>
<keyword evidence="3" id="KW-1185">Reference proteome</keyword>
<comment type="caution">
    <text evidence="2">The sequence shown here is derived from an EMBL/GenBank/DDBJ whole genome shotgun (WGS) entry which is preliminary data.</text>
</comment>
<dbReference type="RefSeq" id="WP_045023210.1">
    <property type="nucleotide sequence ID" value="NZ_CP166106.1"/>
</dbReference>
<evidence type="ECO:0000313" key="3">
    <source>
        <dbReference type="Proteomes" id="UP000032564"/>
    </source>
</evidence>
<evidence type="ECO:0000313" key="2">
    <source>
        <dbReference type="EMBL" id="KJF70864.1"/>
    </source>
</evidence>
<keyword evidence="1" id="KW-0812">Transmembrane</keyword>
<proteinExistence type="predicted"/>
<dbReference type="PROSITE" id="PS51257">
    <property type="entry name" value="PROKAR_LIPOPROTEIN"/>
    <property type="match status" value="1"/>
</dbReference>
<feature type="transmembrane region" description="Helical" evidence="1">
    <location>
        <begin position="20"/>
        <end position="45"/>
    </location>
</feature>